<dbReference type="EMBL" id="PYHS01000004">
    <property type="protein sequence ID" value="PSR63993.1"/>
    <property type="molecule type" value="Genomic_DNA"/>
</dbReference>
<accession>A0A2T2Z8A3</accession>
<organism evidence="1 2">
    <name type="scientific">Nocardia nova</name>
    <dbReference type="NCBI Taxonomy" id="37330"/>
    <lineage>
        <taxon>Bacteria</taxon>
        <taxon>Bacillati</taxon>
        <taxon>Actinomycetota</taxon>
        <taxon>Actinomycetes</taxon>
        <taxon>Mycobacteriales</taxon>
        <taxon>Nocardiaceae</taxon>
        <taxon>Nocardia</taxon>
    </lineage>
</organism>
<reference evidence="1 2" key="1">
    <citation type="submission" date="2018-02" db="EMBL/GenBank/DDBJ databases">
        <title>8 Nocardia nova and 1 Nocardia cyriacigeorgica strain used for evolution to TMP-SMX.</title>
        <authorList>
            <person name="Mehta H."/>
            <person name="Weng J."/>
            <person name="Shamoo Y."/>
        </authorList>
    </citation>
    <scope>NUCLEOTIDE SEQUENCE [LARGE SCALE GENOMIC DNA]</scope>
    <source>
        <strain evidence="1 2">ATCC 33727</strain>
    </source>
</reference>
<dbReference type="Proteomes" id="UP000241647">
    <property type="component" value="Unassembled WGS sequence"/>
</dbReference>
<protein>
    <submittedName>
        <fullName evidence="1">Major capsid protein E</fullName>
    </submittedName>
</protein>
<proteinExistence type="predicted"/>
<dbReference type="RefSeq" id="WP_063030228.1">
    <property type="nucleotide sequence ID" value="NZ_PYHS01000004.1"/>
</dbReference>
<dbReference type="AlphaFoldDB" id="A0A2T2Z8A3"/>
<sequence>MALVINSDYVKPAELTGYVREALADMPVNDLAIVDNLLPDTMIDDVEFRANITQRGLRRAAQFRSYDTEARITGRKGITRISGELPPMSEKRRLGEYDRLRLRKADTAIRDLIFNDAVELADALRTRIIMAKADAIYNGKVTLAENGLSLTADFGRAPGNTVTAATKWNVTGAGAADPINDQESWFATYRATNSGNPARAITSQRVMSALMRNDKIRAYCLPPGSTQGVVTRDQVNALFTSFGHPPFEIFDAQVEDAAGNVTRLFPDTAVVYVPGSGVKIGETAWGTTAEALEPDYGIDETDAPGIVVGSYIDADPVARWTKASGIGMPLLLNANATMVATVL</sequence>
<name>A0A2T2Z8A3_9NOCA</name>
<gene>
    <name evidence="1" type="ORF">C8259_09090</name>
</gene>
<dbReference type="Pfam" id="PF03864">
    <property type="entry name" value="Phage_cap_E"/>
    <property type="match status" value="1"/>
</dbReference>
<dbReference type="InterPro" id="IPR053738">
    <property type="entry name" value="Lambda_capsid_assembly"/>
</dbReference>
<comment type="caution">
    <text evidence="1">The sequence shown here is derived from an EMBL/GenBank/DDBJ whole genome shotgun (WGS) entry which is preliminary data.</text>
</comment>
<dbReference type="InterPro" id="IPR005564">
    <property type="entry name" value="Major_capsid_GpE"/>
</dbReference>
<evidence type="ECO:0000313" key="1">
    <source>
        <dbReference type="EMBL" id="PSR63993.1"/>
    </source>
</evidence>
<dbReference type="Gene3D" id="3.90.1690.10">
    <property type="entry name" value="phage-related protein like domain"/>
    <property type="match status" value="1"/>
</dbReference>
<evidence type="ECO:0000313" key="2">
    <source>
        <dbReference type="Proteomes" id="UP000241647"/>
    </source>
</evidence>